<reference evidence="5" key="1">
    <citation type="submission" date="2013-10" db="EMBL/GenBank/DDBJ databases">
        <authorList>
            <person name="Schartl M."/>
            <person name="Warren W."/>
        </authorList>
    </citation>
    <scope>NUCLEOTIDE SEQUENCE [LARGE SCALE GENOMIC DNA]</scope>
    <source>
        <strain evidence="5">female</strain>
    </source>
</reference>
<feature type="compositionally biased region" description="Basic and acidic residues" evidence="1">
    <location>
        <begin position="309"/>
        <end position="321"/>
    </location>
</feature>
<dbReference type="STRING" id="48698.ENSPFOP00000030454"/>
<dbReference type="EMBL" id="AYCK01015720">
    <property type="status" value="NOT_ANNOTATED_CDS"/>
    <property type="molecule type" value="Genomic_DNA"/>
</dbReference>
<dbReference type="GO" id="GO:0005085">
    <property type="term" value="F:guanyl-nucleotide exchange factor activity"/>
    <property type="evidence" value="ECO:0007669"/>
    <property type="project" value="InterPro"/>
</dbReference>
<proteinExistence type="predicted"/>
<evidence type="ECO:0000313" key="5">
    <source>
        <dbReference type="Proteomes" id="UP000028760"/>
    </source>
</evidence>
<evidence type="ECO:0000256" key="1">
    <source>
        <dbReference type="SAM" id="MobiDB-lite"/>
    </source>
</evidence>
<dbReference type="Pfam" id="PF22697">
    <property type="entry name" value="SOS1_NGEF_PH"/>
    <property type="match status" value="1"/>
</dbReference>
<dbReference type="GeneTree" id="ENSGT00940000166741"/>
<dbReference type="InterPro" id="IPR055251">
    <property type="entry name" value="SOS1_NGEF_PH"/>
</dbReference>
<feature type="region of interest" description="Disordered" evidence="1">
    <location>
        <begin position="288"/>
        <end position="456"/>
    </location>
</feature>
<dbReference type="SMART" id="SM00233">
    <property type="entry name" value="PH"/>
    <property type="match status" value="1"/>
</dbReference>
<dbReference type="Gene3D" id="2.30.29.30">
    <property type="entry name" value="Pleckstrin-homology domain (PH domain)/Phosphotyrosine-binding domain (PTB)"/>
    <property type="match status" value="1"/>
</dbReference>
<dbReference type="SUPFAM" id="SSF48065">
    <property type="entry name" value="DBL homology domain (DH-domain)"/>
    <property type="match status" value="1"/>
</dbReference>
<dbReference type="InterPro" id="IPR000219">
    <property type="entry name" value="DH_dom"/>
</dbReference>
<dbReference type="SUPFAM" id="SSF50729">
    <property type="entry name" value="PH domain-like"/>
    <property type="match status" value="1"/>
</dbReference>
<dbReference type="PANTHER" id="PTHR45845:SF4">
    <property type="entry name" value="PLECKSTRIN HOMOLOGY DOMAIN CONTAINING, FAMILY G (WITH RHOGEF DOMAIN) MEMBER 4"/>
    <property type="match status" value="1"/>
</dbReference>
<sequence>SEAMEDCVQGALSSLYPPFESTAPPLLSQVFSVLESTYQHDSLRYLLDYFVPAKHLLHKLQQHACSQYLGCLFLHSGWPLCLGEKVVVQLSTLDWRLLRSNDFYLQVVPFSTRCPRLALKCLAPGGRTVQEILVPESQHPLVFTSEWLHSINKERVGGGLDTCLVSTCDGVVRVPWKEIVYPKFLHDPSEELGLGSNRLSSEGGSSLGGLPPNCMGSDPAIRRRRSEDGLGRTARQPQMDGDYVELLEPRGGPDGGVDTKQRYLEMHGICKTRTLPLCRRGKAIKLRKGKAWGYAKPERSGSFRGAYSTKEKEANPKDDLLPPKPPTTVSGSARESLEAKNQPMFSLRQGTHRSRRFQMKGLKGRQRTERKRKGKGAKGKARSGGKNQKGTKLQGKSPLPSPTAHSATTKLLIPEERKAEETEKIGKPDGVPTIDTKLPADTEDGSSPVCNGQSSTSSFNHLTVEARSPEMCPDQINGVTSKEPALLRELDTELLQSVSPSCLFCISPKQACHIETGHLISTGTVDRLGRALVFTDAGASEEGFCSEEVARVLSCYHRITRPEAKEKGLTVLIDSRCSQPSSLCLSALKRFQTNGTEVTISRKISLFHTNDSFPKNNVCSFHSSSLCEADEHKNEEGELMAGIGKLQPNLHICFTHLPPKQRLEKLTERCESALSLLGEALQSMEMEEMPNDIKAVPESIDKHKQLMASVLADQRLTELQQRGGAWLAGLTNCSSGLAQRAALNATSQLYDGVDDALHRLVQVSNRRGRDLEALGRLAGMVDKLEKVCVPVQSQLEEYKDPPLSLSRLSLKQQKFRTFRETANIRLPPVREKLRDMSHCLSDCWTTLDNTQRLLSTLTELFCSFKNATQWCDAVSSTPSSPTASSSTCPLASLPPIPPSRFQDARSLAMELGGGALLDLWTQTVERYQRTVAQVKPRFLHSERTQSHGQGEDKGNRRDGSAGNVGGAGGAGGGKFLQNLLNPGKKILIASDLFCLLFKCRNQIYEKTGINISKELSTKSGGGVLIRGVEVSSKEVVDHTGSPRQHVLLGRTERDMGADRTGSTAQSSSRSKLYLLWCRMLSSERQYVAVLKGVEETYLPLLELSDTPASIRGKGDTLFPNWGSLTAFHSRDLLPAMEGALVQSLLQQDCFSKYFQHLNTKGRFYLHRFIIKTSIICSSAFFPPNIQSTHPLSFPYCLQAPIQRLEQYCEALEELGGLNLASDSALSVLRHAQRHGEDLRASDLIVGCPISVAERGDLVRQGELTVCGGPRRKRAGVRNVFLYQHTIIFTKQKSPSPGRTVYNYKHSIKMSEMGLTQNVGDEGVKFEVWVRQAPRTRDCITLQAQNRAGRESWAHDIAHLLWTHAINNTELCLKESLCMGVSSKLLLD</sequence>
<feature type="compositionally biased region" description="Basic and acidic residues" evidence="1">
    <location>
        <begin position="413"/>
        <end position="427"/>
    </location>
</feature>
<reference evidence="4" key="3">
    <citation type="submission" date="2025-09" db="UniProtKB">
        <authorList>
            <consortium name="Ensembl"/>
        </authorList>
    </citation>
    <scope>IDENTIFICATION</scope>
</reference>
<name>A0A096MGB3_POEFO</name>
<dbReference type="Gene3D" id="1.20.58.60">
    <property type="match status" value="1"/>
</dbReference>
<dbReference type="Ensembl" id="ENSPFOT00000027095.1">
    <property type="protein sequence ID" value="ENSPFOP00000030454.1"/>
    <property type="gene ID" value="ENSPFOG00000015262.2"/>
</dbReference>
<feature type="region of interest" description="Disordered" evidence="1">
    <location>
        <begin position="200"/>
        <end position="220"/>
    </location>
</feature>
<dbReference type="InterPro" id="IPR001849">
    <property type="entry name" value="PH_domain"/>
</dbReference>
<dbReference type="InterPro" id="IPR035899">
    <property type="entry name" value="DBL_dom_sf"/>
</dbReference>
<dbReference type="eggNOG" id="KOG0689">
    <property type="taxonomic scope" value="Eukaryota"/>
</dbReference>
<feature type="compositionally biased region" description="Basic and acidic residues" evidence="1">
    <location>
        <begin position="939"/>
        <end position="959"/>
    </location>
</feature>
<dbReference type="eggNOG" id="KOG4240">
    <property type="taxonomic scope" value="Eukaryota"/>
</dbReference>
<feature type="domain" description="PH" evidence="2">
    <location>
        <begin position="1256"/>
        <end position="1361"/>
    </location>
</feature>
<dbReference type="InterPro" id="IPR011993">
    <property type="entry name" value="PH-like_dom_sf"/>
</dbReference>
<accession>A0A096MGB3</accession>
<feature type="compositionally biased region" description="Low complexity" evidence="1">
    <location>
        <begin position="200"/>
        <end position="210"/>
    </location>
</feature>
<evidence type="ECO:0000259" key="2">
    <source>
        <dbReference type="PROSITE" id="PS50003"/>
    </source>
</evidence>
<keyword evidence="5" id="KW-1185">Reference proteome</keyword>
<dbReference type="PROSITE" id="PS50010">
    <property type="entry name" value="DH_2"/>
    <property type="match status" value="1"/>
</dbReference>
<dbReference type="InterPro" id="IPR052231">
    <property type="entry name" value="Rho_GEF_signaling-related"/>
</dbReference>
<reference evidence="4" key="2">
    <citation type="submission" date="2025-08" db="UniProtKB">
        <authorList>
            <consortium name="Ensembl"/>
        </authorList>
    </citation>
    <scope>IDENTIFICATION</scope>
</reference>
<dbReference type="Gene3D" id="1.20.900.10">
    <property type="entry name" value="Dbl homology (DH) domain"/>
    <property type="match status" value="1"/>
</dbReference>
<feature type="region of interest" description="Disordered" evidence="1">
    <location>
        <begin position="938"/>
        <end position="966"/>
    </location>
</feature>
<protein>
    <submittedName>
        <fullName evidence="4">Rho guanine nucleotide exchange factor (GEF) 40</fullName>
    </submittedName>
</protein>
<evidence type="ECO:0000313" key="4">
    <source>
        <dbReference type="Ensembl" id="ENSPFOP00000030454.1"/>
    </source>
</evidence>
<feature type="domain" description="DH" evidence="3">
    <location>
        <begin position="1071"/>
        <end position="1214"/>
    </location>
</feature>
<dbReference type="PANTHER" id="PTHR45845">
    <property type="entry name" value="RHO GUANINE NUCLEOTIDE EXCHANGE FACTOR-RELATED"/>
    <property type="match status" value="1"/>
</dbReference>
<dbReference type="Pfam" id="PF00621">
    <property type="entry name" value="RhoGEF"/>
    <property type="match status" value="1"/>
</dbReference>
<feature type="compositionally biased region" description="Basic residues" evidence="1">
    <location>
        <begin position="350"/>
        <end position="383"/>
    </location>
</feature>
<dbReference type="Proteomes" id="UP000028760">
    <property type="component" value="Unassembled WGS sequence"/>
</dbReference>
<organism evidence="4 5">
    <name type="scientific">Poecilia formosa</name>
    <name type="common">Amazon molly</name>
    <name type="synonym">Limia formosa</name>
    <dbReference type="NCBI Taxonomy" id="48698"/>
    <lineage>
        <taxon>Eukaryota</taxon>
        <taxon>Metazoa</taxon>
        <taxon>Chordata</taxon>
        <taxon>Craniata</taxon>
        <taxon>Vertebrata</taxon>
        <taxon>Euteleostomi</taxon>
        <taxon>Actinopterygii</taxon>
        <taxon>Neopterygii</taxon>
        <taxon>Teleostei</taxon>
        <taxon>Neoteleostei</taxon>
        <taxon>Acanthomorphata</taxon>
        <taxon>Ovalentaria</taxon>
        <taxon>Atherinomorphae</taxon>
        <taxon>Cyprinodontiformes</taxon>
        <taxon>Poeciliidae</taxon>
        <taxon>Poeciliinae</taxon>
        <taxon>Poecilia</taxon>
    </lineage>
</organism>
<evidence type="ECO:0000259" key="3">
    <source>
        <dbReference type="PROSITE" id="PS50010"/>
    </source>
</evidence>
<dbReference type="PROSITE" id="PS50003">
    <property type="entry name" value="PH_DOMAIN"/>
    <property type="match status" value="1"/>
</dbReference>